<dbReference type="EMBL" id="KK198755">
    <property type="protein sequence ID" value="KCW78634.1"/>
    <property type="molecule type" value="Genomic_DNA"/>
</dbReference>
<organism evidence="2">
    <name type="scientific">Eucalyptus grandis</name>
    <name type="common">Flooded gum</name>
    <dbReference type="NCBI Taxonomy" id="71139"/>
    <lineage>
        <taxon>Eukaryota</taxon>
        <taxon>Viridiplantae</taxon>
        <taxon>Streptophyta</taxon>
        <taxon>Embryophyta</taxon>
        <taxon>Tracheophyta</taxon>
        <taxon>Spermatophyta</taxon>
        <taxon>Magnoliopsida</taxon>
        <taxon>eudicotyledons</taxon>
        <taxon>Gunneridae</taxon>
        <taxon>Pentapetalae</taxon>
        <taxon>rosids</taxon>
        <taxon>malvids</taxon>
        <taxon>Myrtales</taxon>
        <taxon>Myrtaceae</taxon>
        <taxon>Myrtoideae</taxon>
        <taxon>Eucalypteae</taxon>
        <taxon>Eucalyptus</taxon>
    </lineage>
</organism>
<protein>
    <submittedName>
        <fullName evidence="2">Uncharacterized protein</fullName>
    </submittedName>
</protein>
<dbReference type="InParanoid" id="A0A059CK78"/>
<keyword evidence="1" id="KW-0812">Transmembrane</keyword>
<gene>
    <name evidence="2" type="ORF">EUGRSUZ_C00099</name>
</gene>
<dbReference type="AlphaFoldDB" id="A0A059CK78"/>
<keyword evidence="1" id="KW-0472">Membrane</keyword>
<dbReference type="Gramene" id="KCW78634">
    <property type="protein sequence ID" value="KCW78634"/>
    <property type="gene ID" value="EUGRSUZ_C00099"/>
</dbReference>
<feature type="transmembrane region" description="Helical" evidence="1">
    <location>
        <begin position="33"/>
        <end position="55"/>
    </location>
</feature>
<accession>A0A059CK78</accession>
<feature type="transmembrane region" description="Helical" evidence="1">
    <location>
        <begin position="6"/>
        <end position="21"/>
    </location>
</feature>
<evidence type="ECO:0000256" key="1">
    <source>
        <dbReference type="SAM" id="Phobius"/>
    </source>
</evidence>
<keyword evidence="1" id="KW-1133">Transmembrane helix</keyword>
<evidence type="ECO:0000313" key="2">
    <source>
        <dbReference type="EMBL" id="KCW78634.1"/>
    </source>
</evidence>
<name>A0A059CK78_EUCGR</name>
<proteinExistence type="predicted"/>
<reference evidence="2" key="1">
    <citation type="submission" date="2013-07" db="EMBL/GenBank/DDBJ databases">
        <title>The genome of Eucalyptus grandis.</title>
        <authorList>
            <person name="Schmutz J."/>
            <person name="Hayes R."/>
            <person name="Myburg A."/>
            <person name="Tuskan G."/>
            <person name="Grattapaglia D."/>
            <person name="Rokhsar D.S."/>
        </authorList>
    </citation>
    <scope>NUCLEOTIDE SEQUENCE</scope>
    <source>
        <tissue evidence="2">Leaf extractions</tissue>
    </source>
</reference>
<sequence>MYTAIEWFSLCFFLLLIRFLQKNSSRKFLLPRLVLHALAKIFEGFTFLLEFYVFLKKVLACFDNVSIAFHEKMSWQESNQERWPICPI</sequence>